<dbReference type="InterPro" id="IPR029058">
    <property type="entry name" value="AB_hydrolase_fold"/>
</dbReference>
<keyword evidence="3" id="KW-0732">Signal</keyword>
<comment type="caution">
    <text evidence="5">The sequence shown here is derived from an EMBL/GenBank/DDBJ whole genome shotgun (WGS) entry which is preliminary data.</text>
</comment>
<keyword evidence="2 3" id="KW-0378">Hydrolase</keyword>
<evidence type="ECO:0000313" key="6">
    <source>
        <dbReference type="Proteomes" id="UP000284375"/>
    </source>
</evidence>
<dbReference type="STRING" id="252740.A0A423W8X5"/>
<protein>
    <recommendedName>
        <fullName evidence="3">Carboxylic ester hydrolase</fullName>
        <ecNumber evidence="3">3.1.1.-</ecNumber>
    </recommendedName>
</protein>
<dbReference type="InterPro" id="IPR050654">
    <property type="entry name" value="AChE-related_enzymes"/>
</dbReference>
<dbReference type="EC" id="3.1.1.-" evidence="3"/>
<dbReference type="Gene3D" id="3.40.50.1820">
    <property type="entry name" value="alpha/beta hydrolase"/>
    <property type="match status" value="1"/>
</dbReference>
<evidence type="ECO:0000256" key="3">
    <source>
        <dbReference type="RuleBase" id="RU361235"/>
    </source>
</evidence>
<comment type="similarity">
    <text evidence="1 3">Belongs to the type-B carboxylesterase/lipase family.</text>
</comment>
<evidence type="ECO:0000313" key="5">
    <source>
        <dbReference type="EMBL" id="ROV99811.1"/>
    </source>
</evidence>
<reference evidence="5 6" key="1">
    <citation type="submission" date="2015-09" db="EMBL/GenBank/DDBJ databases">
        <title>Host preference determinants of Valsa canker pathogens revealed by comparative genomics.</title>
        <authorList>
            <person name="Yin Z."/>
            <person name="Huang L."/>
        </authorList>
    </citation>
    <scope>NUCLEOTIDE SEQUENCE [LARGE SCALE GENOMIC DNA]</scope>
    <source>
        <strain evidence="5 6">YSFL</strain>
    </source>
</reference>
<dbReference type="PROSITE" id="PS00941">
    <property type="entry name" value="CARBOXYLESTERASE_B_2"/>
    <property type="match status" value="1"/>
</dbReference>
<dbReference type="GO" id="GO:0052689">
    <property type="term" value="F:carboxylic ester hydrolase activity"/>
    <property type="evidence" value="ECO:0007669"/>
    <property type="project" value="TreeGrafter"/>
</dbReference>
<dbReference type="PANTHER" id="PTHR43918">
    <property type="entry name" value="ACETYLCHOLINESTERASE"/>
    <property type="match status" value="1"/>
</dbReference>
<dbReference type="InterPro" id="IPR002018">
    <property type="entry name" value="CarbesteraseB"/>
</dbReference>
<dbReference type="Proteomes" id="UP000284375">
    <property type="component" value="Unassembled WGS sequence"/>
</dbReference>
<dbReference type="SUPFAM" id="SSF53474">
    <property type="entry name" value="alpha/beta-Hydrolases"/>
    <property type="match status" value="1"/>
</dbReference>
<dbReference type="Pfam" id="PF00135">
    <property type="entry name" value="COesterase"/>
    <property type="match status" value="1"/>
</dbReference>
<organism evidence="5 6">
    <name type="scientific">Cytospora chrysosperma</name>
    <name type="common">Cytospora canker fungus</name>
    <name type="synonym">Sphaeria chrysosperma</name>
    <dbReference type="NCBI Taxonomy" id="252740"/>
    <lineage>
        <taxon>Eukaryota</taxon>
        <taxon>Fungi</taxon>
        <taxon>Dikarya</taxon>
        <taxon>Ascomycota</taxon>
        <taxon>Pezizomycotina</taxon>
        <taxon>Sordariomycetes</taxon>
        <taxon>Sordariomycetidae</taxon>
        <taxon>Diaporthales</taxon>
        <taxon>Cytosporaceae</taxon>
        <taxon>Cytospora</taxon>
    </lineage>
</organism>
<feature type="signal peptide" evidence="3">
    <location>
        <begin position="1"/>
        <end position="18"/>
    </location>
</feature>
<evidence type="ECO:0000259" key="4">
    <source>
        <dbReference type="Pfam" id="PF00135"/>
    </source>
</evidence>
<dbReference type="PROSITE" id="PS00122">
    <property type="entry name" value="CARBOXYLESTERASE_B_1"/>
    <property type="match status" value="1"/>
</dbReference>
<feature type="chain" id="PRO_5018816410" description="Carboxylic ester hydrolase" evidence="3">
    <location>
        <begin position="19"/>
        <end position="562"/>
    </location>
</feature>
<dbReference type="PANTHER" id="PTHR43918:SF4">
    <property type="entry name" value="CARBOXYLIC ESTER HYDROLASE"/>
    <property type="match status" value="1"/>
</dbReference>
<gene>
    <name evidence="5" type="ORF">VSDG_02957</name>
</gene>
<keyword evidence="6" id="KW-1185">Reference proteome</keyword>
<name>A0A423W8X5_CYTCH</name>
<evidence type="ECO:0000256" key="2">
    <source>
        <dbReference type="ARBA" id="ARBA00022801"/>
    </source>
</evidence>
<dbReference type="AlphaFoldDB" id="A0A423W8X5"/>
<evidence type="ECO:0000256" key="1">
    <source>
        <dbReference type="ARBA" id="ARBA00005964"/>
    </source>
</evidence>
<dbReference type="EMBL" id="LJZO01000010">
    <property type="protein sequence ID" value="ROV99811.1"/>
    <property type="molecule type" value="Genomic_DNA"/>
</dbReference>
<dbReference type="InterPro" id="IPR019819">
    <property type="entry name" value="Carboxylesterase_B_CS"/>
</dbReference>
<sequence length="562" mass="61522">MLFRLHHLLLASASCAIGHHHHASLEVETSSHTVDLGYATYRGVRLAEESVDQYLGMRYAAPPLGDLRFRAPQDPISESGIQNASSFGPICVGVGQNASDTKTEDCLFVNVFTPSDATPSSKLPVWVYIQGGGYATNSNANYNGSDVVEGSGYHHNGTHLVRNSGYNLVFVNFNYRVGALGFLASKKVEENGDLNAGLLDQRKLLQWVQKYIAKFGGDPAHVVIHGASAGAGSVAHHLTAYDGEDKGLFVGAVPESTFWPTQRTVAEMEFQFDRFVNDTGCSDANDTLRCLRFIDLDDIQAANIDLPFPGASESPAPLWYWLPVTTGSGTLVPDRLYRSFLSGRFIKVPLLVGDDTDEGTYFAVNASTPAQTSQFLQNNYPGLYKTELNEINIVYPLTDPVPEHAAYFPSTAAAYGDAAFTCPGNTMAESMASLYDSRKVWNYRYNVLDPSLLAAGIGVPHTFETAAIFGPGYAGSASESYYTTNAAIVPVVMNYWISFVRALDPNTYKYEMAPVWETWGDNGGGRGNRLKFQTDDTVMEEVPQQLADRCAMWKRLRDAMET</sequence>
<accession>A0A423W8X5</accession>
<dbReference type="InterPro" id="IPR019826">
    <property type="entry name" value="Carboxylesterase_B_AS"/>
</dbReference>
<dbReference type="OrthoDB" id="408631at2759"/>
<feature type="domain" description="Carboxylesterase type B" evidence="4">
    <location>
        <begin position="32"/>
        <end position="536"/>
    </location>
</feature>
<proteinExistence type="inferred from homology"/>
<dbReference type="PROSITE" id="PS51257">
    <property type="entry name" value="PROKAR_LIPOPROTEIN"/>
    <property type="match status" value="1"/>
</dbReference>